<proteinExistence type="predicted"/>
<evidence type="ECO:0000313" key="3">
    <source>
        <dbReference type="Proteomes" id="UP001212326"/>
    </source>
</evidence>
<name>A0ABY7PJ17_9ACTN</name>
<organism evidence="2 3">
    <name type="scientific">Streptomyces camelliae</name>
    <dbReference type="NCBI Taxonomy" id="3004093"/>
    <lineage>
        <taxon>Bacteria</taxon>
        <taxon>Bacillati</taxon>
        <taxon>Actinomycetota</taxon>
        <taxon>Actinomycetes</taxon>
        <taxon>Kitasatosporales</taxon>
        <taxon>Streptomycetaceae</taxon>
        <taxon>Streptomyces</taxon>
    </lineage>
</organism>
<feature type="compositionally biased region" description="Basic residues" evidence="1">
    <location>
        <begin position="13"/>
        <end position="29"/>
    </location>
</feature>
<dbReference type="EMBL" id="CP115301">
    <property type="protein sequence ID" value="WBO69553.1"/>
    <property type="molecule type" value="Genomic_DNA"/>
</dbReference>
<evidence type="ECO:0000256" key="1">
    <source>
        <dbReference type="SAM" id="MobiDB-lite"/>
    </source>
</evidence>
<reference evidence="2 3" key="1">
    <citation type="submission" date="2022-12" db="EMBL/GenBank/DDBJ databases">
        <title>HUAS 2-6.</title>
        <authorList>
            <person name="Mo P."/>
        </authorList>
    </citation>
    <scope>NUCLEOTIDE SEQUENCE [LARGE SCALE GENOMIC DNA]</scope>
    <source>
        <strain evidence="2 3">HUAS 2-6</strain>
        <plasmid evidence="2 3">punmamed1</plasmid>
    </source>
</reference>
<keyword evidence="2" id="KW-0614">Plasmid</keyword>
<feature type="region of interest" description="Disordered" evidence="1">
    <location>
        <begin position="163"/>
        <end position="182"/>
    </location>
</feature>
<dbReference type="Proteomes" id="UP001212326">
    <property type="component" value="Plasmid punmamed1"/>
</dbReference>
<evidence type="ECO:0000313" key="2">
    <source>
        <dbReference type="EMBL" id="WBO69553.1"/>
    </source>
</evidence>
<evidence type="ECO:0008006" key="4">
    <source>
        <dbReference type="Google" id="ProtNLM"/>
    </source>
</evidence>
<gene>
    <name evidence="2" type="ORF">O1G22_43145</name>
</gene>
<protein>
    <recommendedName>
        <fullName evidence="4">AsmA-like C-terminal domain-containing protein</fullName>
    </recommendedName>
</protein>
<feature type="region of interest" description="Disordered" evidence="1">
    <location>
        <begin position="1"/>
        <end position="29"/>
    </location>
</feature>
<keyword evidence="3" id="KW-1185">Reference proteome</keyword>
<accession>A0ABY7PJ17</accession>
<sequence length="218" mass="23431">MPGLGGGEVPLLGRKRPRSARHRPTPARQRVLHRRARPAQARLRNLSLNAFGVTLAVEGTQQHQTLNFIGSLTQKVLIGGADFVRLQTLGFTMEAAHPLFGKVTLHLPDIDVSPASILKLGPGGLVETWLQSFNATFERRGDAAGPFTFQTLDVAQWQALLPSYPPPPQGTNPDGSPTGGTLFRVQAPIRLGTVAPSGQKTTYAQLQGMNVNQGHLLA</sequence>
<geneLocation type="plasmid" evidence="2 3">
    <name>punmamed1</name>
</geneLocation>